<dbReference type="AlphaFoldDB" id="A0A9Q0CRS9"/>
<dbReference type="Pfam" id="PF09763">
    <property type="entry name" value="Sec3_CC"/>
    <property type="match status" value="1"/>
</dbReference>
<dbReference type="GO" id="GO:0005546">
    <property type="term" value="F:phosphatidylinositol-4,5-bisphosphate binding"/>
    <property type="evidence" value="ECO:0007669"/>
    <property type="project" value="TreeGrafter"/>
</dbReference>
<feature type="domain" description="Exocyst complex component Sec3 PIP2-binding N-terminal" evidence="6">
    <location>
        <begin position="51"/>
        <end position="149"/>
    </location>
</feature>
<gene>
    <name evidence="7" type="ORF">LUZ63_007491</name>
</gene>
<proteinExistence type="inferred from homology"/>
<dbReference type="PANTHER" id="PTHR16092:SF29">
    <property type="entry name" value="EXPRESSED PROTEIN"/>
    <property type="match status" value="1"/>
</dbReference>
<evidence type="ECO:0000256" key="2">
    <source>
        <dbReference type="ARBA" id="ARBA00022448"/>
    </source>
</evidence>
<dbReference type="GO" id="GO:0005886">
    <property type="term" value="C:plasma membrane"/>
    <property type="evidence" value="ECO:0007669"/>
    <property type="project" value="TreeGrafter"/>
</dbReference>
<dbReference type="OrthoDB" id="27109at2759"/>
<dbReference type="Pfam" id="PF15277">
    <property type="entry name" value="Sec3-PIP2_bind"/>
    <property type="match status" value="1"/>
</dbReference>
<dbReference type="GO" id="GO:0006887">
    <property type="term" value="P:exocytosis"/>
    <property type="evidence" value="ECO:0007669"/>
    <property type="project" value="UniProtKB-KW"/>
</dbReference>
<sequence>MARSSADDMELKRQCEVAIDGAGGGKQKVVLCIRVAKSRAVWGKSAKLGRHMAKPRVLAISTKSKGQKTKAFLRVLKYSHGGVLEPAKIYKLKHLSKVEVMQSDASGCTFMLGFDNLRSQSVAPPQWTMRNKEDMNRVIYCILNLCKDVLGSLPKVVGMDIVEMALWAKEQTVVKSKQEVTPDGPILLPTTVTEIESEGMIERDLVFQAEEEDMEALLGTYLLGFGDAEAFSERIKRELLALESANVHAILETESVVDEVLRGLEAATVCMEDMDEWLAIFNVKLRHMREDIESIEYRNNKLEFQSENNKALIQELDNLLEHMQIPTEHESALTVGSFDEDNMSKNIEACEWLTSAIRDLELPNLDPSYAKMRAVREKRAEFILLRCTFVRRASEFLTQYFPTLIDNMINDQNNFSQKGQIKRPDHSELRYKCRVYARLLQHIKSLDKNCMGPLRMSYCQSLNQLLRKEVSTFANELCGSIKVTRNNGIPLEGPFIGQMGSYADSKAVSEAYAKLINVFIPLLVDESSFFSHLMCFESSSSESSDDAESTSSGRTSFVSRTSGTASNAIEMAMLNDCLNNMLKGIQDDFFAIIDWASNIDVWCCITMYGITDRYLSGHKAENAAFVHILLGDLESRINSYFNVFVDDACFQVEKYEKNARTFGVLAYIPRFSQLAMRLEEYVHGNSRDLIDLSYTKIVSIMFVILEKIAQVEPKYADIMLLENYASFQNGLYDLANSIPTLAKFYHQASEAYEQACLRHINMVIYIVSCHVLVLVINLCQINTCYVIDVSVQHYEKLFQFARRTEELLISKMPPEEIPFQIGMSKGELRKVLKSTISNLDKTQSAMYKKLQKNLTVEELIPSLWDKCKKEFLEKYASFVKMVHRIYPTETVPSEIDMQKILASLEML</sequence>
<keyword evidence="4" id="KW-0175">Coiled coil</keyword>
<keyword evidence="2" id="KW-0813">Transport</keyword>
<evidence type="ECO:0000256" key="1">
    <source>
        <dbReference type="ARBA" id="ARBA00006518"/>
    </source>
</evidence>
<accession>A0A9Q0CRS9</accession>
<dbReference type="InterPro" id="IPR028258">
    <property type="entry name" value="Sec3-PIP2_bind"/>
</dbReference>
<dbReference type="SMART" id="SM01313">
    <property type="entry name" value="Sec3-PIP2_bind"/>
    <property type="match status" value="1"/>
</dbReference>
<dbReference type="GO" id="GO:0000145">
    <property type="term" value="C:exocyst"/>
    <property type="evidence" value="ECO:0007669"/>
    <property type="project" value="InterPro"/>
</dbReference>
<evidence type="ECO:0000313" key="7">
    <source>
        <dbReference type="EMBL" id="KAJ1698979.1"/>
    </source>
</evidence>
<feature type="region of interest" description="Disordered" evidence="5">
    <location>
        <begin position="540"/>
        <end position="559"/>
    </location>
</feature>
<evidence type="ECO:0000256" key="4">
    <source>
        <dbReference type="ARBA" id="ARBA00023054"/>
    </source>
</evidence>
<dbReference type="Proteomes" id="UP001151287">
    <property type="component" value="Unassembled WGS sequence"/>
</dbReference>
<dbReference type="PANTHER" id="PTHR16092">
    <property type="entry name" value="SEC3/SYNTAXIN-RELATED"/>
    <property type="match status" value="1"/>
</dbReference>
<keyword evidence="3" id="KW-0268">Exocytosis</keyword>
<evidence type="ECO:0000256" key="3">
    <source>
        <dbReference type="ARBA" id="ARBA00022483"/>
    </source>
</evidence>
<dbReference type="InterPro" id="IPR019160">
    <property type="entry name" value="Sec3_CC"/>
</dbReference>
<organism evidence="7 8">
    <name type="scientific">Rhynchospora breviuscula</name>
    <dbReference type="NCBI Taxonomy" id="2022672"/>
    <lineage>
        <taxon>Eukaryota</taxon>
        <taxon>Viridiplantae</taxon>
        <taxon>Streptophyta</taxon>
        <taxon>Embryophyta</taxon>
        <taxon>Tracheophyta</taxon>
        <taxon>Spermatophyta</taxon>
        <taxon>Magnoliopsida</taxon>
        <taxon>Liliopsida</taxon>
        <taxon>Poales</taxon>
        <taxon>Cyperaceae</taxon>
        <taxon>Cyperoideae</taxon>
        <taxon>Rhynchosporeae</taxon>
        <taxon>Rhynchospora</taxon>
    </lineage>
</organism>
<reference evidence="7" key="1">
    <citation type="journal article" date="2022" name="Cell">
        <title>Repeat-based holocentromeres influence genome architecture and karyotype evolution.</title>
        <authorList>
            <person name="Hofstatter P.G."/>
            <person name="Thangavel G."/>
            <person name="Lux T."/>
            <person name="Neumann P."/>
            <person name="Vondrak T."/>
            <person name="Novak P."/>
            <person name="Zhang M."/>
            <person name="Costa L."/>
            <person name="Castellani M."/>
            <person name="Scott A."/>
            <person name="Toegelov H."/>
            <person name="Fuchs J."/>
            <person name="Mata-Sucre Y."/>
            <person name="Dias Y."/>
            <person name="Vanzela A.L.L."/>
            <person name="Huettel B."/>
            <person name="Almeida C.C.S."/>
            <person name="Simkova H."/>
            <person name="Souza G."/>
            <person name="Pedrosa-Harand A."/>
            <person name="Macas J."/>
            <person name="Mayer K.F.X."/>
            <person name="Houben A."/>
            <person name="Marques A."/>
        </authorList>
    </citation>
    <scope>NUCLEOTIDE SEQUENCE</scope>
    <source>
        <strain evidence="7">RhyBre1mFocal</strain>
    </source>
</reference>
<dbReference type="EMBL" id="JAMQYH010000002">
    <property type="protein sequence ID" value="KAJ1698979.1"/>
    <property type="molecule type" value="Genomic_DNA"/>
</dbReference>
<evidence type="ECO:0000256" key="5">
    <source>
        <dbReference type="SAM" id="MobiDB-lite"/>
    </source>
</evidence>
<evidence type="ECO:0000313" key="8">
    <source>
        <dbReference type="Proteomes" id="UP001151287"/>
    </source>
</evidence>
<protein>
    <recommendedName>
        <fullName evidence="6">Exocyst complex component Sec3 PIP2-binding N-terminal domain-containing protein</fullName>
    </recommendedName>
</protein>
<keyword evidence="8" id="KW-1185">Reference proteome</keyword>
<dbReference type="Pfam" id="PF20654">
    <property type="entry name" value="Sec3_C-term"/>
    <property type="match status" value="1"/>
</dbReference>
<comment type="similarity">
    <text evidence="1">Belongs to the SEC3 family.</text>
</comment>
<evidence type="ECO:0000259" key="6">
    <source>
        <dbReference type="SMART" id="SM01313"/>
    </source>
</evidence>
<dbReference type="InterPro" id="IPR048628">
    <property type="entry name" value="Sec3_C"/>
</dbReference>
<name>A0A9Q0CRS9_9POAL</name>
<dbReference type="GO" id="GO:0006893">
    <property type="term" value="P:Golgi to plasma membrane transport"/>
    <property type="evidence" value="ECO:0007669"/>
    <property type="project" value="TreeGrafter"/>
</dbReference>
<comment type="caution">
    <text evidence="7">The sequence shown here is derived from an EMBL/GenBank/DDBJ whole genome shotgun (WGS) entry which is preliminary data.</text>
</comment>